<dbReference type="AlphaFoldDB" id="A0A3B1JUC6"/>
<dbReference type="Gene3D" id="3.40.50.300">
    <property type="entry name" value="P-loop containing nucleotide triphosphate hydrolases"/>
    <property type="match status" value="1"/>
</dbReference>
<evidence type="ECO:0000256" key="8">
    <source>
        <dbReference type="ARBA" id="ARBA00022741"/>
    </source>
</evidence>
<comment type="subcellular location">
    <subcellularLocation>
        <location evidence="3">Cytoplasm</location>
        <location evidence="3">Cytosol</location>
    </subcellularLocation>
    <subcellularLocation>
        <location evidence="2">Endoplasmic reticulum</location>
    </subcellularLocation>
    <subcellularLocation>
        <location evidence="4">Golgi apparatus</location>
    </subcellularLocation>
    <subcellularLocation>
        <location evidence="1">Mitochondrion</location>
    </subcellularLocation>
</comment>
<dbReference type="GO" id="GO:0005739">
    <property type="term" value="C:mitochondrion"/>
    <property type="evidence" value="ECO:0007669"/>
    <property type="project" value="UniProtKB-SubCell"/>
</dbReference>
<dbReference type="InParanoid" id="A0A3B1JUC6"/>
<dbReference type="PROSITE" id="PS51720">
    <property type="entry name" value="G_AIG1"/>
    <property type="match status" value="1"/>
</dbReference>
<reference evidence="18" key="4">
    <citation type="submission" date="2025-09" db="UniProtKB">
        <authorList>
            <consortium name="Ensembl"/>
        </authorList>
    </citation>
    <scope>IDENTIFICATION</scope>
</reference>
<evidence type="ECO:0000256" key="10">
    <source>
        <dbReference type="ARBA" id="ARBA00023034"/>
    </source>
</evidence>
<keyword evidence="12" id="KW-0342">GTP-binding</keyword>
<dbReference type="InterPro" id="IPR006703">
    <property type="entry name" value="G_AIG1"/>
</dbReference>
<keyword evidence="10" id="KW-0333">Golgi apparatus</keyword>
<sequence>MRRIVLLGKTGAGKSAAGNTILGEKRFKSKFSSASVTGHSEMEEAVVEGRRVRVVDTPGLFDTSFSPEVVAKEIARSVFLSSPGPHAFLYVVDKLEQIFGEEMRKYTIILFTHGDQLEGESVEKLIRENKSLSRLIDQCGGYHVFNNKDLENRQQVTDLLEKIDRMVERNGGSCYTNEMFEDKNWLRFLIGGVCAIFVGFFSRQLYLILAECEGSISRVRAQFCSKYCNAHNIEFKRGRIVGARLAGASVTKKTASLCDASRATVSRVMSAYHQEGQTTSNINSGC</sequence>
<accession>A0A3B1JUC6</accession>
<evidence type="ECO:0000256" key="15">
    <source>
        <dbReference type="ARBA" id="ARBA00077278"/>
    </source>
</evidence>
<dbReference type="PANTHER" id="PTHR10903">
    <property type="entry name" value="GTPASE, IMAP FAMILY MEMBER-RELATED"/>
    <property type="match status" value="1"/>
</dbReference>
<protein>
    <recommendedName>
        <fullName evidence="14">GTPase IMAP family member 8</fullName>
    </recommendedName>
    <alternativeName>
        <fullName evidence="15">Immune-associated nucleotide-binding protein 9</fullName>
    </alternativeName>
</protein>
<reference evidence="19" key="1">
    <citation type="submission" date="2013-03" db="EMBL/GenBank/DDBJ databases">
        <authorList>
            <person name="Jeffery W."/>
            <person name="Warren W."/>
            <person name="Wilson R.K."/>
        </authorList>
    </citation>
    <scope>NUCLEOTIDE SEQUENCE</scope>
    <source>
        <strain evidence="19">female</strain>
    </source>
</reference>
<dbReference type="GO" id="GO:0005525">
    <property type="term" value="F:GTP binding"/>
    <property type="evidence" value="ECO:0007669"/>
    <property type="project" value="UniProtKB-KW"/>
</dbReference>
<evidence type="ECO:0000256" key="6">
    <source>
        <dbReference type="ARBA" id="ARBA00022490"/>
    </source>
</evidence>
<dbReference type="CDD" id="cd01852">
    <property type="entry name" value="AIG1"/>
    <property type="match status" value="1"/>
</dbReference>
<evidence type="ECO:0000256" key="11">
    <source>
        <dbReference type="ARBA" id="ARBA00023128"/>
    </source>
</evidence>
<keyword evidence="16" id="KW-0812">Transmembrane</keyword>
<keyword evidence="16" id="KW-1133">Transmembrane helix</keyword>
<dbReference type="Pfam" id="PF04548">
    <property type="entry name" value="AIG1"/>
    <property type="match status" value="1"/>
</dbReference>
<evidence type="ECO:0000256" key="5">
    <source>
        <dbReference type="ARBA" id="ARBA00008535"/>
    </source>
</evidence>
<comment type="function">
    <text evidence="13">Exerts an anti-apoptotic effect in the immune system and is involved in responses to infections.</text>
</comment>
<evidence type="ECO:0000256" key="7">
    <source>
        <dbReference type="ARBA" id="ARBA00022737"/>
    </source>
</evidence>
<evidence type="ECO:0000256" key="16">
    <source>
        <dbReference type="SAM" id="Phobius"/>
    </source>
</evidence>
<evidence type="ECO:0000256" key="9">
    <source>
        <dbReference type="ARBA" id="ARBA00022824"/>
    </source>
</evidence>
<dbReference type="GO" id="GO:0005829">
    <property type="term" value="C:cytosol"/>
    <property type="evidence" value="ECO:0007669"/>
    <property type="project" value="UniProtKB-SubCell"/>
</dbReference>
<evidence type="ECO:0000256" key="12">
    <source>
        <dbReference type="ARBA" id="ARBA00023134"/>
    </source>
</evidence>
<dbReference type="InterPro" id="IPR027417">
    <property type="entry name" value="P-loop_NTPase"/>
</dbReference>
<evidence type="ECO:0000256" key="2">
    <source>
        <dbReference type="ARBA" id="ARBA00004240"/>
    </source>
</evidence>
<evidence type="ECO:0000256" key="4">
    <source>
        <dbReference type="ARBA" id="ARBA00004555"/>
    </source>
</evidence>
<dbReference type="FunFam" id="3.40.50.300:FF:000536">
    <property type="entry name" value="GTPase IMAP family member 8"/>
    <property type="match status" value="1"/>
</dbReference>
<reference evidence="19" key="2">
    <citation type="journal article" date="2014" name="Nat. Commun.">
        <title>The cavefish genome reveals candidate genes for eye loss.</title>
        <authorList>
            <person name="McGaugh S.E."/>
            <person name="Gross J.B."/>
            <person name="Aken B."/>
            <person name="Blin M."/>
            <person name="Borowsky R."/>
            <person name="Chalopin D."/>
            <person name="Hinaux H."/>
            <person name="Jeffery W.R."/>
            <person name="Keene A."/>
            <person name="Ma L."/>
            <person name="Minx P."/>
            <person name="Murphy D."/>
            <person name="O'Quin K.E."/>
            <person name="Retaux S."/>
            <person name="Rohner N."/>
            <person name="Searle S.M."/>
            <person name="Stahl B.A."/>
            <person name="Tabin C."/>
            <person name="Volff J.N."/>
            <person name="Yoshizawa M."/>
            <person name="Warren W.C."/>
        </authorList>
    </citation>
    <scope>NUCLEOTIDE SEQUENCE [LARGE SCALE GENOMIC DNA]</scope>
    <source>
        <strain evidence="19">female</strain>
    </source>
</reference>
<organism evidence="18 19">
    <name type="scientific">Astyanax mexicanus</name>
    <name type="common">Blind cave fish</name>
    <name type="synonym">Astyanax fasciatus mexicanus</name>
    <dbReference type="NCBI Taxonomy" id="7994"/>
    <lineage>
        <taxon>Eukaryota</taxon>
        <taxon>Metazoa</taxon>
        <taxon>Chordata</taxon>
        <taxon>Craniata</taxon>
        <taxon>Vertebrata</taxon>
        <taxon>Euteleostomi</taxon>
        <taxon>Actinopterygii</taxon>
        <taxon>Neopterygii</taxon>
        <taxon>Teleostei</taxon>
        <taxon>Ostariophysi</taxon>
        <taxon>Characiformes</taxon>
        <taxon>Characoidei</taxon>
        <taxon>Acestrorhamphidae</taxon>
        <taxon>Acestrorhamphinae</taxon>
        <taxon>Astyanax</taxon>
    </lineage>
</organism>
<keyword evidence="7" id="KW-0677">Repeat</keyword>
<name>A0A3B1JUC6_ASTMX</name>
<dbReference type="InterPro" id="IPR045058">
    <property type="entry name" value="GIMA/IAN/Toc"/>
</dbReference>
<keyword evidence="8" id="KW-0547">Nucleotide-binding</keyword>
<dbReference type="GO" id="GO:0005783">
    <property type="term" value="C:endoplasmic reticulum"/>
    <property type="evidence" value="ECO:0007669"/>
    <property type="project" value="UniProtKB-SubCell"/>
</dbReference>
<evidence type="ECO:0000256" key="13">
    <source>
        <dbReference type="ARBA" id="ARBA00056809"/>
    </source>
</evidence>
<reference evidence="18" key="3">
    <citation type="submission" date="2025-08" db="UniProtKB">
        <authorList>
            <consortium name="Ensembl"/>
        </authorList>
    </citation>
    <scope>IDENTIFICATION</scope>
</reference>
<feature type="transmembrane region" description="Helical" evidence="16">
    <location>
        <begin position="188"/>
        <end position="209"/>
    </location>
</feature>
<proteinExistence type="inferred from homology"/>
<dbReference type="Proteomes" id="UP000018467">
    <property type="component" value="Unassembled WGS sequence"/>
</dbReference>
<dbReference type="SUPFAM" id="SSF52540">
    <property type="entry name" value="P-loop containing nucleoside triphosphate hydrolases"/>
    <property type="match status" value="1"/>
</dbReference>
<dbReference type="STRING" id="7994.ENSAMXP00000045450"/>
<evidence type="ECO:0000259" key="17">
    <source>
        <dbReference type="PROSITE" id="PS51720"/>
    </source>
</evidence>
<keyword evidence="19" id="KW-1185">Reference proteome</keyword>
<dbReference type="GeneTree" id="ENSGT01150000286992"/>
<evidence type="ECO:0000256" key="14">
    <source>
        <dbReference type="ARBA" id="ARBA00073539"/>
    </source>
</evidence>
<keyword evidence="11" id="KW-0496">Mitochondrion</keyword>
<comment type="similarity">
    <text evidence="5">Belongs to the TRAFAC class TrmE-Era-EngA-EngB-Septin-like GTPase superfamily. AIG1/Toc34/Toc159-like paraseptin GTPase family. IAN subfamily.</text>
</comment>
<keyword evidence="9" id="KW-0256">Endoplasmic reticulum</keyword>
<evidence type="ECO:0000313" key="18">
    <source>
        <dbReference type="Ensembl" id="ENSAMXP00000045450.1"/>
    </source>
</evidence>
<evidence type="ECO:0000256" key="1">
    <source>
        <dbReference type="ARBA" id="ARBA00004173"/>
    </source>
</evidence>
<evidence type="ECO:0000313" key="19">
    <source>
        <dbReference type="Proteomes" id="UP000018467"/>
    </source>
</evidence>
<dbReference type="Ensembl" id="ENSAMXT00000051893.1">
    <property type="protein sequence ID" value="ENSAMXP00000045450.1"/>
    <property type="gene ID" value="ENSAMXG00000037798.1"/>
</dbReference>
<keyword evidence="16" id="KW-0472">Membrane</keyword>
<evidence type="ECO:0000256" key="3">
    <source>
        <dbReference type="ARBA" id="ARBA00004514"/>
    </source>
</evidence>
<dbReference type="PANTHER" id="PTHR10903:SF186">
    <property type="entry name" value="GTPASE IMAP FAMILY MEMBER 4-LIKE-RELATED"/>
    <property type="match status" value="1"/>
</dbReference>
<dbReference type="GO" id="GO:0005794">
    <property type="term" value="C:Golgi apparatus"/>
    <property type="evidence" value="ECO:0007669"/>
    <property type="project" value="UniProtKB-SubCell"/>
</dbReference>
<keyword evidence="6" id="KW-0963">Cytoplasm</keyword>
<feature type="domain" description="AIG1-type G" evidence="17">
    <location>
        <begin position="1"/>
        <end position="184"/>
    </location>
</feature>